<evidence type="ECO:0000259" key="6">
    <source>
        <dbReference type="Pfam" id="PF00892"/>
    </source>
</evidence>
<protein>
    <submittedName>
        <fullName evidence="7">Permease of the drug/metabolite transporter (DMT) superfamily</fullName>
    </submittedName>
</protein>
<dbReference type="PANTHER" id="PTHR32322:SF9">
    <property type="entry name" value="AMINO-ACID METABOLITE EFFLUX PUMP-RELATED"/>
    <property type="match status" value="1"/>
</dbReference>
<evidence type="ECO:0000256" key="3">
    <source>
        <dbReference type="ARBA" id="ARBA00022989"/>
    </source>
</evidence>
<feature type="transmembrane region" description="Helical" evidence="5">
    <location>
        <begin position="275"/>
        <end position="293"/>
    </location>
</feature>
<keyword evidence="2 5" id="KW-0812">Transmembrane</keyword>
<sequence>MTPQTDISPRAWAELFLLALIWGGSFLAIRTALDEIGPLTSVFFRVSLAALALWVWIWARGLALPRGAALWRAGLVMGLLNNVLPFSLMAWGQLHIPTGLTSILNATTAVWGALIAALVFADERLTPRKIAGVSLGFAGVILAIGPDVLDGISVADLGQIAVVAGTLSYALASVWGRRHLSGVSPEVAAALMLTGASAVMAPLMMATEGVPQLAMAPRTIVSVLYYALVATAFAYLLYYRILKMAGASNLMLVTLLIPPVAITLGAWVRDERLEPTAFFGFALLALGLLVLDGRAARWLRARHAGKI</sequence>
<dbReference type="RefSeq" id="WP_093013174.1">
    <property type="nucleotide sequence ID" value="NZ_FOXV01000009.1"/>
</dbReference>
<dbReference type="GO" id="GO:0016020">
    <property type="term" value="C:membrane"/>
    <property type="evidence" value="ECO:0007669"/>
    <property type="project" value="UniProtKB-SubCell"/>
</dbReference>
<dbReference type="Pfam" id="PF00892">
    <property type="entry name" value="EamA"/>
    <property type="match status" value="2"/>
</dbReference>
<dbReference type="STRING" id="93684.SAMN05421853_10985"/>
<feature type="transmembrane region" description="Helical" evidence="5">
    <location>
        <begin position="69"/>
        <end position="91"/>
    </location>
</feature>
<evidence type="ECO:0000313" key="8">
    <source>
        <dbReference type="Proteomes" id="UP000243106"/>
    </source>
</evidence>
<keyword evidence="3 5" id="KW-1133">Transmembrane helix</keyword>
<feature type="transmembrane region" description="Helical" evidence="5">
    <location>
        <begin position="219"/>
        <end position="238"/>
    </location>
</feature>
<dbReference type="SUPFAM" id="SSF103481">
    <property type="entry name" value="Multidrug resistance efflux transporter EmrE"/>
    <property type="match status" value="2"/>
</dbReference>
<feature type="transmembrane region" description="Helical" evidence="5">
    <location>
        <begin position="39"/>
        <end position="57"/>
    </location>
</feature>
<dbReference type="AlphaFoldDB" id="A0A1I5ZE99"/>
<feature type="transmembrane region" description="Helical" evidence="5">
    <location>
        <begin position="128"/>
        <end position="145"/>
    </location>
</feature>
<feature type="transmembrane region" description="Helical" evidence="5">
    <location>
        <begin position="157"/>
        <end position="175"/>
    </location>
</feature>
<keyword evidence="8" id="KW-1185">Reference proteome</keyword>
<accession>A0A1I5ZE99</accession>
<name>A0A1I5ZE99_9RHOB</name>
<evidence type="ECO:0000256" key="2">
    <source>
        <dbReference type="ARBA" id="ARBA00022692"/>
    </source>
</evidence>
<dbReference type="Proteomes" id="UP000243106">
    <property type="component" value="Unassembled WGS sequence"/>
</dbReference>
<feature type="domain" description="EamA" evidence="6">
    <location>
        <begin position="15"/>
        <end position="143"/>
    </location>
</feature>
<dbReference type="EMBL" id="FOXV01000009">
    <property type="protein sequence ID" value="SFQ54770.1"/>
    <property type="molecule type" value="Genomic_DNA"/>
</dbReference>
<evidence type="ECO:0000313" key="7">
    <source>
        <dbReference type="EMBL" id="SFQ54770.1"/>
    </source>
</evidence>
<feature type="transmembrane region" description="Helical" evidence="5">
    <location>
        <begin position="187"/>
        <end position="207"/>
    </location>
</feature>
<feature type="transmembrane region" description="Helical" evidence="5">
    <location>
        <begin position="12"/>
        <end position="33"/>
    </location>
</feature>
<evidence type="ECO:0000256" key="5">
    <source>
        <dbReference type="SAM" id="Phobius"/>
    </source>
</evidence>
<dbReference type="InterPro" id="IPR037185">
    <property type="entry name" value="EmrE-like"/>
</dbReference>
<gene>
    <name evidence="7" type="ORF">SAMN05421853_10985</name>
</gene>
<organism evidence="7 8">
    <name type="scientific">Roseivivax halotolerans</name>
    <dbReference type="NCBI Taxonomy" id="93684"/>
    <lineage>
        <taxon>Bacteria</taxon>
        <taxon>Pseudomonadati</taxon>
        <taxon>Pseudomonadota</taxon>
        <taxon>Alphaproteobacteria</taxon>
        <taxon>Rhodobacterales</taxon>
        <taxon>Roseobacteraceae</taxon>
        <taxon>Roseivivax</taxon>
    </lineage>
</organism>
<feature type="transmembrane region" description="Helical" evidence="5">
    <location>
        <begin position="250"/>
        <end position="269"/>
    </location>
</feature>
<proteinExistence type="predicted"/>
<dbReference type="InterPro" id="IPR050638">
    <property type="entry name" value="AA-Vitamin_Transporters"/>
</dbReference>
<feature type="transmembrane region" description="Helical" evidence="5">
    <location>
        <begin position="103"/>
        <end position="121"/>
    </location>
</feature>
<feature type="domain" description="EamA" evidence="6">
    <location>
        <begin position="157"/>
        <end position="290"/>
    </location>
</feature>
<dbReference type="InterPro" id="IPR000620">
    <property type="entry name" value="EamA_dom"/>
</dbReference>
<comment type="subcellular location">
    <subcellularLocation>
        <location evidence="1">Membrane</location>
        <topology evidence="1">Multi-pass membrane protein</topology>
    </subcellularLocation>
</comment>
<keyword evidence="4 5" id="KW-0472">Membrane</keyword>
<evidence type="ECO:0000256" key="4">
    <source>
        <dbReference type="ARBA" id="ARBA00023136"/>
    </source>
</evidence>
<dbReference type="PANTHER" id="PTHR32322">
    <property type="entry name" value="INNER MEMBRANE TRANSPORTER"/>
    <property type="match status" value="1"/>
</dbReference>
<evidence type="ECO:0000256" key="1">
    <source>
        <dbReference type="ARBA" id="ARBA00004141"/>
    </source>
</evidence>
<reference evidence="8" key="1">
    <citation type="submission" date="2016-10" db="EMBL/GenBank/DDBJ databases">
        <authorList>
            <person name="Varghese N."/>
            <person name="Submissions S."/>
        </authorList>
    </citation>
    <scope>NUCLEOTIDE SEQUENCE [LARGE SCALE GENOMIC DNA]</scope>
    <source>
        <strain evidence="8">JCM 10271</strain>
    </source>
</reference>